<comment type="catalytic activity">
    <reaction evidence="1">
        <text>ATP + protein L-histidine = ADP + protein N-phospho-L-histidine.</text>
        <dbReference type="EC" id="2.7.13.3"/>
    </reaction>
</comment>
<dbReference type="InterPro" id="IPR005467">
    <property type="entry name" value="His_kinase_dom"/>
</dbReference>
<dbReference type="Pfam" id="PF02518">
    <property type="entry name" value="HATPase_c"/>
    <property type="match status" value="1"/>
</dbReference>
<dbReference type="InterPro" id="IPR035965">
    <property type="entry name" value="PAS-like_dom_sf"/>
</dbReference>
<keyword evidence="9" id="KW-0732">Signal</keyword>
<keyword evidence="8" id="KW-1133">Transmembrane helix</keyword>
<evidence type="ECO:0000259" key="10">
    <source>
        <dbReference type="PROSITE" id="PS50109"/>
    </source>
</evidence>
<evidence type="ECO:0000256" key="1">
    <source>
        <dbReference type="ARBA" id="ARBA00000085"/>
    </source>
</evidence>
<keyword evidence="8" id="KW-0472">Membrane</keyword>
<keyword evidence="5 11" id="KW-0418">Kinase</keyword>
<dbReference type="PRINTS" id="PR00344">
    <property type="entry name" value="BCTRLSENSOR"/>
</dbReference>
<evidence type="ECO:0000256" key="7">
    <source>
        <dbReference type="ARBA" id="ARBA00023012"/>
    </source>
</evidence>
<comment type="caution">
    <text evidence="11">The sequence shown here is derived from an EMBL/GenBank/DDBJ whole genome shotgun (WGS) entry which is preliminary data.</text>
</comment>
<dbReference type="InterPro" id="IPR036890">
    <property type="entry name" value="HATPase_C_sf"/>
</dbReference>
<evidence type="ECO:0000256" key="5">
    <source>
        <dbReference type="ARBA" id="ARBA00022777"/>
    </source>
</evidence>
<dbReference type="PANTHER" id="PTHR43065:SF46">
    <property type="entry name" value="C4-DICARBOXYLATE TRANSPORT SENSOR PROTEIN DCTB"/>
    <property type="match status" value="1"/>
</dbReference>
<name>A0ABW4I298_9SPHN</name>
<keyword evidence="3" id="KW-0808">Transferase</keyword>
<accession>A0ABW4I298</accession>
<evidence type="ECO:0000256" key="6">
    <source>
        <dbReference type="ARBA" id="ARBA00022840"/>
    </source>
</evidence>
<evidence type="ECO:0000313" key="11">
    <source>
        <dbReference type="EMBL" id="MFD1611400.1"/>
    </source>
</evidence>
<feature type="signal peptide" evidence="9">
    <location>
        <begin position="1"/>
        <end position="26"/>
    </location>
</feature>
<feature type="domain" description="Histidine kinase" evidence="10">
    <location>
        <begin position="232"/>
        <end position="447"/>
    </location>
</feature>
<feature type="transmembrane region" description="Helical" evidence="8">
    <location>
        <begin position="36"/>
        <end position="56"/>
    </location>
</feature>
<evidence type="ECO:0000313" key="12">
    <source>
        <dbReference type="Proteomes" id="UP001597115"/>
    </source>
</evidence>
<evidence type="ECO:0000256" key="8">
    <source>
        <dbReference type="SAM" id="Phobius"/>
    </source>
</evidence>
<evidence type="ECO:0000256" key="9">
    <source>
        <dbReference type="SAM" id="SignalP"/>
    </source>
</evidence>
<dbReference type="PROSITE" id="PS50109">
    <property type="entry name" value="HIS_KIN"/>
    <property type="match status" value="1"/>
</dbReference>
<dbReference type="InterPro" id="IPR004358">
    <property type="entry name" value="Sig_transdc_His_kin-like_C"/>
</dbReference>
<sequence length="447" mass="48137">MGFKSRFALGLAWRMLLLLAMLAAFAASLANPNLGAARIIAAALVVAAAVGLWNYIQRTNVEVARFIEAIRFSDMSASFSRPEAGSGFEALGEALDSGIRALREERARLSDESRFYQAIVDDLPIALLLIDPEERVEPVGKTARRMFGALEGVRVSDYAQFGEGFAQCLRSLQPGRRQLVLMTLDSGQTQRVLLRAAAVHRLGGAHRVITVQPIQEALNAVEIATQSDLVRVLTHEIMNSMTPVTSLARTAADLMAGADTGADPAIGDARAAVETLARRADGVMHFVESYRQISRTPQVNRQVFVAAPFADELKRLFQADWPATRLGFEIAVEPESMMLDADPDLLAQVLINLLRNGAEAAESHTSEPRVGVQFEAARGGGATILVDDNGPGIPESKRSEVFLPFFTTKAKGTGVGLSLARQIVLAHDGTIGIEASPLGGARFRIIL</sequence>
<feature type="chain" id="PRO_5045968871" description="histidine kinase" evidence="9">
    <location>
        <begin position="27"/>
        <end position="447"/>
    </location>
</feature>
<dbReference type="EMBL" id="JBHUDY010000001">
    <property type="protein sequence ID" value="MFD1611400.1"/>
    <property type="molecule type" value="Genomic_DNA"/>
</dbReference>
<evidence type="ECO:0000256" key="3">
    <source>
        <dbReference type="ARBA" id="ARBA00022679"/>
    </source>
</evidence>
<keyword evidence="6" id="KW-0067">ATP-binding</keyword>
<protein>
    <recommendedName>
        <fullName evidence="2">histidine kinase</fullName>
        <ecNumber evidence="2">2.7.13.3</ecNumber>
    </recommendedName>
</protein>
<dbReference type="RefSeq" id="WP_380887972.1">
    <property type="nucleotide sequence ID" value="NZ_JBHUDY010000001.1"/>
</dbReference>
<dbReference type="PANTHER" id="PTHR43065">
    <property type="entry name" value="SENSOR HISTIDINE KINASE"/>
    <property type="match status" value="1"/>
</dbReference>
<dbReference type="SUPFAM" id="SSF55785">
    <property type="entry name" value="PYP-like sensor domain (PAS domain)"/>
    <property type="match status" value="1"/>
</dbReference>
<dbReference type="Gene3D" id="3.30.565.10">
    <property type="entry name" value="Histidine kinase-like ATPase, C-terminal domain"/>
    <property type="match status" value="1"/>
</dbReference>
<dbReference type="EC" id="2.7.13.3" evidence="2"/>
<keyword evidence="4" id="KW-0547">Nucleotide-binding</keyword>
<dbReference type="Proteomes" id="UP001597115">
    <property type="component" value="Unassembled WGS sequence"/>
</dbReference>
<dbReference type="SMART" id="SM00387">
    <property type="entry name" value="HATPase_c"/>
    <property type="match status" value="1"/>
</dbReference>
<organism evidence="11 12">
    <name type="scientific">Sphingomonas tabacisoli</name>
    <dbReference type="NCBI Taxonomy" id="2249466"/>
    <lineage>
        <taxon>Bacteria</taxon>
        <taxon>Pseudomonadati</taxon>
        <taxon>Pseudomonadota</taxon>
        <taxon>Alphaproteobacteria</taxon>
        <taxon>Sphingomonadales</taxon>
        <taxon>Sphingomonadaceae</taxon>
        <taxon>Sphingomonas</taxon>
    </lineage>
</organism>
<dbReference type="GO" id="GO:0016301">
    <property type="term" value="F:kinase activity"/>
    <property type="evidence" value="ECO:0007669"/>
    <property type="project" value="UniProtKB-KW"/>
</dbReference>
<evidence type="ECO:0000256" key="2">
    <source>
        <dbReference type="ARBA" id="ARBA00012438"/>
    </source>
</evidence>
<keyword evidence="12" id="KW-1185">Reference proteome</keyword>
<keyword evidence="8" id="KW-0812">Transmembrane</keyword>
<reference evidence="12" key="1">
    <citation type="journal article" date="2019" name="Int. J. Syst. Evol. Microbiol.">
        <title>The Global Catalogue of Microorganisms (GCM) 10K type strain sequencing project: providing services to taxonomists for standard genome sequencing and annotation.</title>
        <authorList>
            <consortium name="The Broad Institute Genomics Platform"/>
            <consortium name="The Broad Institute Genome Sequencing Center for Infectious Disease"/>
            <person name="Wu L."/>
            <person name="Ma J."/>
        </authorList>
    </citation>
    <scope>NUCLEOTIDE SEQUENCE [LARGE SCALE GENOMIC DNA]</scope>
    <source>
        <strain evidence="12">CGMCC 1.16275</strain>
    </source>
</reference>
<keyword evidence="7" id="KW-0902">Two-component regulatory system</keyword>
<gene>
    <name evidence="11" type="ORF">ACFSCW_06245</name>
</gene>
<proteinExistence type="predicted"/>
<dbReference type="SUPFAM" id="SSF55874">
    <property type="entry name" value="ATPase domain of HSP90 chaperone/DNA topoisomerase II/histidine kinase"/>
    <property type="match status" value="1"/>
</dbReference>
<dbReference type="InterPro" id="IPR003594">
    <property type="entry name" value="HATPase_dom"/>
</dbReference>
<evidence type="ECO:0000256" key="4">
    <source>
        <dbReference type="ARBA" id="ARBA00022741"/>
    </source>
</evidence>